<dbReference type="Proteomes" id="UP001500837">
    <property type="component" value="Unassembled WGS sequence"/>
</dbReference>
<dbReference type="EMBL" id="BAAABL010000002">
    <property type="protein sequence ID" value="GAA0289789.1"/>
    <property type="molecule type" value="Genomic_DNA"/>
</dbReference>
<accession>A0AAV3S133</accession>
<comment type="caution">
    <text evidence="2">The sequence shown here is derived from an EMBL/GenBank/DDBJ whole genome shotgun (WGS) entry which is preliminary data.</text>
</comment>
<evidence type="ECO:0000259" key="1">
    <source>
        <dbReference type="PROSITE" id="PS51459"/>
    </source>
</evidence>
<dbReference type="Gene3D" id="1.20.120.1870">
    <property type="entry name" value="Fic/DOC protein, Fido domain"/>
    <property type="match status" value="1"/>
</dbReference>
<gene>
    <name evidence="2" type="ORF">GCM10009066_00410</name>
</gene>
<dbReference type="Pfam" id="PF02661">
    <property type="entry name" value="Fic"/>
    <property type="match status" value="1"/>
</dbReference>
<protein>
    <recommendedName>
        <fullName evidence="1">Fido domain-containing protein</fullName>
    </recommendedName>
</protein>
<evidence type="ECO:0000313" key="2">
    <source>
        <dbReference type="EMBL" id="GAA0289789.1"/>
    </source>
</evidence>
<reference evidence="2 3" key="1">
    <citation type="journal article" date="2019" name="Int. J. Syst. Evol. Microbiol.">
        <title>The Global Catalogue of Microorganisms (GCM) 10K type strain sequencing project: providing services to taxonomists for standard genome sequencing and annotation.</title>
        <authorList>
            <consortium name="The Broad Institute Genomics Platform"/>
            <consortium name="The Broad Institute Genome Sequencing Center for Infectious Disease"/>
            <person name="Wu L."/>
            <person name="Ma J."/>
        </authorList>
    </citation>
    <scope>NUCLEOTIDE SEQUENCE [LARGE SCALE GENOMIC DNA]</scope>
    <source>
        <strain evidence="2 3">JCM 16330</strain>
    </source>
</reference>
<dbReference type="AlphaFoldDB" id="A0AAV3S133"/>
<dbReference type="InterPro" id="IPR003812">
    <property type="entry name" value="Fido"/>
</dbReference>
<name>A0AAV3S133_9EURY</name>
<organism evidence="2 3">
    <name type="scientific">Halarchaeum salinum</name>
    <dbReference type="NCBI Taxonomy" id="489912"/>
    <lineage>
        <taxon>Archaea</taxon>
        <taxon>Methanobacteriati</taxon>
        <taxon>Methanobacteriota</taxon>
        <taxon>Stenosarchaea group</taxon>
        <taxon>Halobacteria</taxon>
        <taxon>Halobacteriales</taxon>
        <taxon>Halobacteriaceae</taxon>
    </lineage>
</organism>
<dbReference type="PROSITE" id="PS51459">
    <property type="entry name" value="FIDO"/>
    <property type="match status" value="1"/>
</dbReference>
<keyword evidence="3" id="KW-1185">Reference proteome</keyword>
<dbReference type="InterPro" id="IPR036597">
    <property type="entry name" value="Fido-like_dom_sf"/>
</dbReference>
<evidence type="ECO:0000313" key="3">
    <source>
        <dbReference type="Proteomes" id="UP001500837"/>
    </source>
</evidence>
<dbReference type="RefSeq" id="WP_211312954.1">
    <property type="nucleotide sequence ID" value="NZ_BAAABL010000002.1"/>
</dbReference>
<sequence length="131" mass="15168">MTTSPPYPQAKEIVATHEEIEAAYDLKYTGARVASPRLEIRRLLREGEDVEGLYPRAAFLLRKLVTAHVFEDGNKRTAWVTTREFLLDHGEEPPDRGPNVPRVLRKIRRYDVDEIAEWLETGQIDEDRLEP</sequence>
<proteinExistence type="predicted"/>
<dbReference type="InterPro" id="IPR053737">
    <property type="entry name" value="Type_II_TA_Toxin"/>
</dbReference>
<feature type="domain" description="Fido" evidence="1">
    <location>
        <begin position="8"/>
        <end position="121"/>
    </location>
</feature>
<dbReference type="SUPFAM" id="SSF140931">
    <property type="entry name" value="Fic-like"/>
    <property type="match status" value="1"/>
</dbReference>